<dbReference type="AlphaFoldDB" id="A0A0A0DBD4"/>
<dbReference type="RefSeq" id="WP_034835449.1">
    <property type="nucleotide sequence ID" value="NZ_JANX01000103.1"/>
</dbReference>
<name>A0A0A0DBD4_9PROT</name>
<evidence type="ECO:0000256" key="2">
    <source>
        <dbReference type="ARBA" id="ARBA00022679"/>
    </source>
</evidence>
<dbReference type="InterPro" id="IPR041698">
    <property type="entry name" value="Methyltransf_25"/>
</dbReference>
<keyword evidence="1" id="KW-0489">Methyltransferase</keyword>
<dbReference type="Gene3D" id="3.40.50.150">
    <property type="entry name" value="Vaccinia Virus protein VP39"/>
    <property type="match status" value="1"/>
</dbReference>
<proteinExistence type="predicted"/>
<dbReference type="CDD" id="cd02440">
    <property type="entry name" value="AdoMet_MTases"/>
    <property type="match status" value="1"/>
</dbReference>
<gene>
    <name evidence="4" type="ORF">P409_10970</name>
</gene>
<evidence type="ECO:0000313" key="5">
    <source>
        <dbReference type="Proteomes" id="UP000029995"/>
    </source>
</evidence>
<reference evidence="4 5" key="1">
    <citation type="submission" date="2014-01" db="EMBL/GenBank/DDBJ databases">
        <title>Genome sequence determination for a cystic fibrosis isolate, Inquilinus limosus.</title>
        <authorList>
            <person name="Pino M."/>
            <person name="Di Conza J."/>
            <person name="Gutkind G."/>
        </authorList>
    </citation>
    <scope>NUCLEOTIDE SEQUENCE [LARGE SCALE GENOMIC DNA]</scope>
    <source>
        <strain evidence="4 5">MP06</strain>
    </source>
</reference>
<comment type="caution">
    <text evidence="4">The sequence shown here is derived from an EMBL/GenBank/DDBJ whole genome shotgun (WGS) entry which is preliminary data.</text>
</comment>
<dbReference type="Pfam" id="PF13649">
    <property type="entry name" value="Methyltransf_25"/>
    <property type="match status" value="1"/>
</dbReference>
<protein>
    <submittedName>
        <fullName evidence="4">Ubiquinone biosynthesis protein UbiE</fullName>
    </submittedName>
</protein>
<accession>A0A0A0DBD4</accession>
<dbReference type="InterPro" id="IPR029063">
    <property type="entry name" value="SAM-dependent_MTases_sf"/>
</dbReference>
<dbReference type="OrthoDB" id="5642573at2"/>
<evidence type="ECO:0000256" key="1">
    <source>
        <dbReference type="ARBA" id="ARBA00022603"/>
    </source>
</evidence>
<keyword evidence="2" id="KW-0808">Transferase</keyword>
<keyword evidence="4" id="KW-0830">Ubiquinone</keyword>
<dbReference type="PANTHER" id="PTHR43861">
    <property type="entry name" value="TRANS-ACONITATE 2-METHYLTRANSFERASE-RELATED"/>
    <property type="match status" value="1"/>
</dbReference>
<dbReference type="EMBL" id="JANX01000103">
    <property type="protein sequence ID" value="KGM34297.1"/>
    <property type="molecule type" value="Genomic_DNA"/>
</dbReference>
<evidence type="ECO:0000259" key="3">
    <source>
        <dbReference type="Pfam" id="PF13649"/>
    </source>
</evidence>
<dbReference type="GO" id="GO:0008168">
    <property type="term" value="F:methyltransferase activity"/>
    <property type="evidence" value="ECO:0007669"/>
    <property type="project" value="UniProtKB-KW"/>
</dbReference>
<dbReference type="SUPFAM" id="SSF53335">
    <property type="entry name" value="S-adenosyl-L-methionine-dependent methyltransferases"/>
    <property type="match status" value="1"/>
</dbReference>
<sequence length="210" mass="22556">MPDIASDTRFWDRGARRYAASRVSDPAGYQRTLARTRHHLKAGDTVFEFGCGTGTTALALAPSVGRILATDISGEMIAIARRKAEGCANAEFRVGTPGGIAGLDGAFDAALGFNVLHLVTARDTALRAVHRLLKPGGLFISKTPCLREATPLLRLVLPLMQLVGKAPSVAFLGAEELEREIAAAGFEIVERGRHASRGRDIRPFLVARKR</sequence>
<evidence type="ECO:0000313" key="4">
    <source>
        <dbReference type="EMBL" id="KGM34297.1"/>
    </source>
</evidence>
<organism evidence="4 5">
    <name type="scientific">Inquilinus limosus MP06</name>
    <dbReference type="NCBI Taxonomy" id="1398085"/>
    <lineage>
        <taxon>Bacteria</taxon>
        <taxon>Pseudomonadati</taxon>
        <taxon>Pseudomonadota</taxon>
        <taxon>Alphaproteobacteria</taxon>
        <taxon>Rhodospirillales</taxon>
        <taxon>Rhodospirillaceae</taxon>
        <taxon>Inquilinus</taxon>
    </lineage>
</organism>
<feature type="domain" description="Methyltransferase" evidence="3">
    <location>
        <begin position="46"/>
        <end position="137"/>
    </location>
</feature>
<dbReference type="Proteomes" id="UP000029995">
    <property type="component" value="Unassembled WGS sequence"/>
</dbReference>
<dbReference type="GO" id="GO:0032259">
    <property type="term" value="P:methylation"/>
    <property type="evidence" value="ECO:0007669"/>
    <property type="project" value="UniProtKB-KW"/>
</dbReference>
<dbReference type="PANTHER" id="PTHR43861:SF1">
    <property type="entry name" value="TRANS-ACONITATE 2-METHYLTRANSFERASE"/>
    <property type="match status" value="1"/>
</dbReference>